<dbReference type="EMBL" id="CP163445">
    <property type="protein sequence ID" value="XDQ79865.1"/>
    <property type="molecule type" value="Genomic_DNA"/>
</dbReference>
<evidence type="ECO:0000256" key="1">
    <source>
        <dbReference type="SAM" id="MobiDB-lite"/>
    </source>
</evidence>
<accession>A0AB39TL09</accession>
<feature type="transmembrane region" description="Helical" evidence="2">
    <location>
        <begin position="276"/>
        <end position="298"/>
    </location>
</feature>
<reference evidence="3" key="1">
    <citation type="submission" date="2024-07" db="EMBL/GenBank/DDBJ databases">
        <authorList>
            <person name="Yu S.T."/>
        </authorList>
    </citation>
    <scope>NUCLEOTIDE SEQUENCE</scope>
    <source>
        <strain evidence="3">Y1</strain>
    </source>
</reference>
<dbReference type="RefSeq" id="WP_369183550.1">
    <property type="nucleotide sequence ID" value="NZ_CP163445.1"/>
</dbReference>
<sequence>MTGTTARPESTESEPIPLPPLARPAVRIALAVGIGAVALLVRYLMLHWQSLDFGYFLHRWYRTIEHKGGFRALKDTGFADYNVPYLYLLAALTYLPGSALVGIKAISIAFDLLQAFFVFRIVALRYPRRDAWQPFAAALLSLLLPTVAVNSGWWAQADAIYTSFVLGAVYFVLTRHPWWACSMLGLALAFKLQTVFVFPFLLVMLVTRRVLWRSLLAVPAVFLALDVPAFLVGADPGKLLTVYTRQADSYAQKLALDAPSVYQFVKTPADPHQVEAMRGTGVLIAGAVVCALIALALFSRTGRRALRSGAARPTLTQNQVLLTALSSAITVPFLLPAMHDRYFYLADVLSLVAAFYLPRRLWFAPILVQTASFASYLPFLRPKTYASMLAEEYQWSTPVWQLVAATMGVAAVAVLVVTALEYRHRSTGRGPLGPVRSSDDAPREPEPQLLSS</sequence>
<evidence type="ECO:0000256" key="2">
    <source>
        <dbReference type="SAM" id="Phobius"/>
    </source>
</evidence>
<keyword evidence="2" id="KW-1133">Transmembrane helix</keyword>
<protein>
    <recommendedName>
        <fullName evidence="4">DUF2029 domain-containing protein</fullName>
    </recommendedName>
</protein>
<proteinExistence type="predicted"/>
<keyword evidence="2" id="KW-0472">Membrane</keyword>
<feature type="transmembrane region" description="Helical" evidence="2">
    <location>
        <begin position="25"/>
        <end position="45"/>
    </location>
</feature>
<feature type="transmembrane region" description="Helical" evidence="2">
    <location>
        <begin position="176"/>
        <end position="203"/>
    </location>
</feature>
<feature type="transmembrane region" description="Helical" evidence="2">
    <location>
        <begin position="399"/>
        <end position="420"/>
    </location>
</feature>
<name>A0AB39TL09_9ACTN</name>
<gene>
    <name evidence="3" type="ORF">AB2U05_16035</name>
</gene>
<keyword evidence="2" id="KW-0812">Transmembrane</keyword>
<evidence type="ECO:0008006" key="4">
    <source>
        <dbReference type="Google" id="ProtNLM"/>
    </source>
</evidence>
<dbReference type="AlphaFoldDB" id="A0AB39TL09"/>
<feature type="region of interest" description="Disordered" evidence="1">
    <location>
        <begin position="430"/>
        <end position="452"/>
    </location>
</feature>
<feature type="transmembrane region" description="Helical" evidence="2">
    <location>
        <begin position="215"/>
        <end position="234"/>
    </location>
</feature>
<feature type="compositionally biased region" description="Basic and acidic residues" evidence="1">
    <location>
        <begin position="437"/>
        <end position="446"/>
    </location>
</feature>
<feature type="transmembrane region" description="Helical" evidence="2">
    <location>
        <begin position="319"/>
        <end position="335"/>
    </location>
</feature>
<feature type="transmembrane region" description="Helical" evidence="2">
    <location>
        <begin position="78"/>
        <end position="95"/>
    </location>
</feature>
<feature type="transmembrane region" description="Helical" evidence="2">
    <location>
        <begin position="135"/>
        <end position="156"/>
    </location>
</feature>
<evidence type="ECO:0000313" key="3">
    <source>
        <dbReference type="EMBL" id="XDQ79865.1"/>
    </source>
</evidence>
<organism evidence="3">
    <name type="scientific">Streptomyces sp. Y1</name>
    <dbReference type="NCBI Taxonomy" id="3238634"/>
    <lineage>
        <taxon>Bacteria</taxon>
        <taxon>Bacillati</taxon>
        <taxon>Actinomycetota</taxon>
        <taxon>Actinomycetes</taxon>
        <taxon>Kitasatosporales</taxon>
        <taxon>Streptomycetaceae</taxon>
        <taxon>Streptomyces</taxon>
    </lineage>
</organism>